<accession>A0A0M3HYB1</accession>
<sequence>MFADDCNRVHSVVAHAKGNEKIFVISRKSWSRPLKDLTIPRLELLALNLNDIPRSVWSDSKCVLPCINSPPAEKLPRFVQNRLNEIKRTTNVKYGYAATWTNPADFATGRATHRALADEHFIATNSRYS</sequence>
<dbReference type="WBParaSite" id="ALUE_0000847701-mRNA-1">
    <property type="protein sequence ID" value="ALUE_0000847701-mRNA-1"/>
    <property type="gene ID" value="ALUE_0000847701"/>
</dbReference>
<dbReference type="Proteomes" id="UP000036681">
    <property type="component" value="Unplaced"/>
</dbReference>
<evidence type="ECO:0000313" key="1">
    <source>
        <dbReference type="Proteomes" id="UP000036681"/>
    </source>
</evidence>
<dbReference type="AlphaFoldDB" id="A0A0M3HYB1"/>
<keyword evidence="1" id="KW-1185">Reference proteome</keyword>
<proteinExistence type="predicted"/>
<name>A0A0M3HYB1_ASCLU</name>
<protein>
    <submittedName>
        <fullName evidence="2">Reverse transcriptase</fullName>
    </submittedName>
</protein>
<organism evidence="1 2">
    <name type="scientific">Ascaris lumbricoides</name>
    <name type="common">Giant roundworm</name>
    <dbReference type="NCBI Taxonomy" id="6252"/>
    <lineage>
        <taxon>Eukaryota</taxon>
        <taxon>Metazoa</taxon>
        <taxon>Ecdysozoa</taxon>
        <taxon>Nematoda</taxon>
        <taxon>Chromadorea</taxon>
        <taxon>Rhabditida</taxon>
        <taxon>Spirurina</taxon>
        <taxon>Ascaridomorpha</taxon>
        <taxon>Ascaridoidea</taxon>
        <taxon>Ascarididae</taxon>
        <taxon>Ascaris</taxon>
    </lineage>
</organism>
<reference evidence="2" key="1">
    <citation type="submission" date="2017-02" db="UniProtKB">
        <authorList>
            <consortium name="WormBaseParasite"/>
        </authorList>
    </citation>
    <scope>IDENTIFICATION</scope>
</reference>
<evidence type="ECO:0000313" key="2">
    <source>
        <dbReference type="WBParaSite" id="ALUE_0000847701-mRNA-1"/>
    </source>
</evidence>